<proteinExistence type="predicted"/>
<protein>
    <submittedName>
        <fullName evidence="2">Uncharacterized protein</fullName>
    </submittedName>
</protein>
<accession>A0A8H6M4N2</accession>
<organism evidence="2 3">
    <name type="scientific">Ephemerocybe angulata</name>
    <dbReference type="NCBI Taxonomy" id="980116"/>
    <lineage>
        <taxon>Eukaryota</taxon>
        <taxon>Fungi</taxon>
        <taxon>Dikarya</taxon>
        <taxon>Basidiomycota</taxon>
        <taxon>Agaricomycotina</taxon>
        <taxon>Agaricomycetes</taxon>
        <taxon>Agaricomycetidae</taxon>
        <taxon>Agaricales</taxon>
        <taxon>Agaricineae</taxon>
        <taxon>Psathyrellaceae</taxon>
        <taxon>Ephemerocybe</taxon>
    </lineage>
</organism>
<dbReference type="EMBL" id="JACGCI010000034">
    <property type="protein sequence ID" value="KAF6754535.1"/>
    <property type="molecule type" value="Genomic_DNA"/>
</dbReference>
<gene>
    <name evidence="2" type="ORF">DFP72DRAFT_373372</name>
</gene>
<evidence type="ECO:0000313" key="2">
    <source>
        <dbReference type="EMBL" id="KAF6754535.1"/>
    </source>
</evidence>
<feature type="chain" id="PRO_5034604296" evidence="1">
    <location>
        <begin position="27"/>
        <end position="81"/>
    </location>
</feature>
<name>A0A8H6M4N2_9AGAR</name>
<evidence type="ECO:0000313" key="3">
    <source>
        <dbReference type="Proteomes" id="UP000521943"/>
    </source>
</evidence>
<keyword evidence="3" id="KW-1185">Reference proteome</keyword>
<keyword evidence="1" id="KW-0732">Signal</keyword>
<feature type="signal peptide" evidence="1">
    <location>
        <begin position="1"/>
        <end position="26"/>
    </location>
</feature>
<dbReference type="AlphaFoldDB" id="A0A8H6M4N2"/>
<dbReference type="Proteomes" id="UP000521943">
    <property type="component" value="Unassembled WGS sequence"/>
</dbReference>
<evidence type="ECO:0000256" key="1">
    <source>
        <dbReference type="SAM" id="SignalP"/>
    </source>
</evidence>
<reference evidence="2 3" key="1">
    <citation type="submission" date="2020-07" db="EMBL/GenBank/DDBJ databases">
        <title>Comparative genomics of pyrophilous fungi reveals a link between fire events and developmental genes.</title>
        <authorList>
            <consortium name="DOE Joint Genome Institute"/>
            <person name="Steindorff A.S."/>
            <person name="Carver A."/>
            <person name="Calhoun S."/>
            <person name="Stillman K."/>
            <person name="Liu H."/>
            <person name="Lipzen A."/>
            <person name="Pangilinan J."/>
            <person name="Labutti K."/>
            <person name="Bruns T.D."/>
            <person name="Grigoriev I.V."/>
        </authorList>
    </citation>
    <scope>NUCLEOTIDE SEQUENCE [LARGE SCALE GENOMIC DNA]</scope>
    <source>
        <strain evidence="2 3">CBS 144469</strain>
    </source>
</reference>
<comment type="caution">
    <text evidence="2">The sequence shown here is derived from an EMBL/GenBank/DDBJ whole genome shotgun (WGS) entry which is preliminary data.</text>
</comment>
<sequence>MSRGVHHAWTSDLVSLLAIFYRVVFPGCEMDLMNPSEIKNSVLKNRRTWAPLRQHIPEFCLNYPTFDRHGILIPIGRSSTD</sequence>